<accession>A0ABW4Z4A8</accession>
<reference evidence="3" key="1">
    <citation type="journal article" date="2019" name="Int. J. Syst. Evol. Microbiol.">
        <title>The Global Catalogue of Microorganisms (GCM) 10K type strain sequencing project: providing services to taxonomists for standard genome sequencing and annotation.</title>
        <authorList>
            <consortium name="The Broad Institute Genomics Platform"/>
            <consortium name="The Broad Institute Genome Sequencing Center for Infectious Disease"/>
            <person name="Wu L."/>
            <person name="Ma J."/>
        </authorList>
    </citation>
    <scope>NUCLEOTIDE SEQUENCE [LARGE SCALE GENOMIC DNA]</scope>
    <source>
        <strain evidence="3">CCM 7435</strain>
    </source>
</reference>
<keyword evidence="3" id="KW-1185">Reference proteome</keyword>
<gene>
    <name evidence="2" type="ORF">ACFSNC_23855</name>
</gene>
<dbReference type="EMBL" id="JBHUHD010000002">
    <property type="protein sequence ID" value="MFD2143452.1"/>
    <property type="molecule type" value="Genomic_DNA"/>
</dbReference>
<organism evidence="2 3">
    <name type="scientific">Ancylobacter oerskovii</name>
    <dbReference type="NCBI Taxonomy" id="459519"/>
    <lineage>
        <taxon>Bacteria</taxon>
        <taxon>Pseudomonadati</taxon>
        <taxon>Pseudomonadota</taxon>
        <taxon>Alphaproteobacteria</taxon>
        <taxon>Hyphomicrobiales</taxon>
        <taxon>Xanthobacteraceae</taxon>
        <taxon>Ancylobacter</taxon>
    </lineage>
</organism>
<dbReference type="RefSeq" id="WP_378297182.1">
    <property type="nucleotide sequence ID" value="NZ_JBHUHD010000002.1"/>
</dbReference>
<dbReference type="Gene3D" id="3.40.190.10">
    <property type="entry name" value="Periplasmic binding protein-like II"/>
    <property type="match status" value="1"/>
</dbReference>
<comment type="caution">
    <text evidence="2">The sequence shown here is derived from an EMBL/GenBank/DDBJ whole genome shotgun (WGS) entry which is preliminary data.</text>
</comment>
<feature type="domain" description="LysR substrate-binding" evidence="1">
    <location>
        <begin position="11"/>
        <end position="64"/>
    </location>
</feature>
<name>A0ABW4Z4A8_9HYPH</name>
<protein>
    <submittedName>
        <fullName evidence="2">LysR substrate-binding domain-containing protein</fullName>
    </submittedName>
</protein>
<dbReference type="SUPFAM" id="SSF53850">
    <property type="entry name" value="Periplasmic binding protein-like II"/>
    <property type="match status" value="1"/>
</dbReference>
<sequence length="92" mass="10484">MEVRRGSDSEILRLAPRLLVNNNLAARDAVAAGLGIALLPRFQVAQLVIEGRLEEVLPGWSKPRCPSTPYFLRAGIRRRRFEPSWTMRRRTS</sequence>
<dbReference type="Proteomes" id="UP001597299">
    <property type="component" value="Unassembled WGS sequence"/>
</dbReference>
<proteinExistence type="predicted"/>
<evidence type="ECO:0000313" key="3">
    <source>
        <dbReference type="Proteomes" id="UP001597299"/>
    </source>
</evidence>
<evidence type="ECO:0000313" key="2">
    <source>
        <dbReference type="EMBL" id="MFD2143452.1"/>
    </source>
</evidence>
<dbReference type="InterPro" id="IPR005119">
    <property type="entry name" value="LysR_subst-bd"/>
</dbReference>
<evidence type="ECO:0000259" key="1">
    <source>
        <dbReference type="Pfam" id="PF03466"/>
    </source>
</evidence>
<dbReference type="Pfam" id="PF03466">
    <property type="entry name" value="LysR_substrate"/>
    <property type="match status" value="1"/>
</dbReference>